<reference evidence="2 3" key="1">
    <citation type="journal article" date="2018" name="Biotechnol. Biofuels">
        <title>Integrative visual omics of the white-rot fungus Polyporus brumalis exposes the biotechnological potential of its oxidative enzymes for delignifying raw plant biomass.</title>
        <authorList>
            <person name="Miyauchi S."/>
            <person name="Rancon A."/>
            <person name="Drula E."/>
            <person name="Hage H."/>
            <person name="Chaduli D."/>
            <person name="Favel A."/>
            <person name="Grisel S."/>
            <person name="Henrissat B."/>
            <person name="Herpoel-Gimbert I."/>
            <person name="Ruiz-Duenas F.J."/>
            <person name="Chevret D."/>
            <person name="Hainaut M."/>
            <person name="Lin J."/>
            <person name="Wang M."/>
            <person name="Pangilinan J."/>
            <person name="Lipzen A."/>
            <person name="Lesage-Meessen L."/>
            <person name="Navarro D."/>
            <person name="Riley R."/>
            <person name="Grigoriev I.V."/>
            <person name="Zhou S."/>
            <person name="Raouche S."/>
            <person name="Rosso M.N."/>
        </authorList>
    </citation>
    <scope>NUCLEOTIDE SEQUENCE [LARGE SCALE GENOMIC DNA]</scope>
    <source>
        <strain evidence="2 3">BRFM 1820</strain>
    </source>
</reference>
<dbReference type="EMBL" id="KZ857384">
    <property type="protein sequence ID" value="RDX54832.1"/>
    <property type="molecule type" value="Genomic_DNA"/>
</dbReference>
<gene>
    <name evidence="2" type="ORF">OH76DRAFT_1002918</name>
</gene>
<organism evidence="2 3">
    <name type="scientific">Lentinus brumalis</name>
    <dbReference type="NCBI Taxonomy" id="2498619"/>
    <lineage>
        <taxon>Eukaryota</taxon>
        <taxon>Fungi</taxon>
        <taxon>Dikarya</taxon>
        <taxon>Basidiomycota</taxon>
        <taxon>Agaricomycotina</taxon>
        <taxon>Agaricomycetes</taxon>
        <taxon>Polyporales</taxon>
        <taxon>Polyporaceae</taxon>
        <taxon>Lentinus</taxon>
    </lineage>
</organism>
<protein>
    <submittedName>
        <fullName evidence="2">Uncharacterized protein</fullName>
    </submittedName>
</protein>
<feature type="compositionally biased region" description="Basic and acidic residues" evidence="1">
    <location>
        <begin position="116"/>
        <end position="127"/>
    </location>
</feature>
<evidence type="ECO:0000256" key="1">
    <source>
        <dbReference type="SAM" id="MobiDB-lite"/>
    </source>
</evidence>
<name>A0A371DQN3_9APHY</name>
<accession>A0A371DQN3</accession>
<feature type="region of interest" description="Disordered" evidence="1">
    <location>
        <begin position="29"/>
        <end position="56"/>
    </location>
</feature>
<sequence length="127" mass="13453">MGLSPRNAASAAQPAAGARLLSAYDSLPLPLSPLSPTSTPRTLFGPSRTKRGGNVTGSILGRAQYCSRLYPSDGTHEKKACGGFVQSLLQRDSRPGLPCPAEVEAAKPYGQEEVQDDSRLHLARFSD</sequence>
<evidence type="ECO:0000313" key="3">
    <source>
        <dbReference type="Proteomes" id="UP000256964"/>
    </source>
</evidence>
<proteinExistence type="predicted"/>
<dbReference type="AlphaFoldDB" id="A0A371DQN3"/>
<feature type="compositionally biased region" description="Low complexity" evidence="1">
    <location>
        <begin position="29"/>
        <end position="43"/>
    </location>
</feature>
<feature type="region of interest" description="Disordered" evidence="1">
    <location>
        <begin position="107"/>
        <end position="127"/>
    </location>
</feature>
<evidence type="ECO:0000313" key="2">
    <source>
        <dbReference type="EMBL" id="RDX54832.1"/>
    </source>
</evidence>
<dbReference type="Proteomes" id="UP000256964">
    <property type="component" value="Unassembled WGS sequence"/>
</dbReference>
<keyword evidence="3" id="KW-1185">Reference proteome</keyword>